<feature type="domain" description="RNase H type-1" evidence="2">
    <location>
        <begin position="492"/>
        <end position="622"/>
    </location>
</feature>
<evidence type="ECO:0000259" key="2">
    <source>
        <dbReference type="PROSITE" id="PS50879"/>
    </source>
</evidence>
<dbReference type="CDD" id="cd06222">
    <property type="entry name" value="RNase_H_like"/>
    <property type="match status" value="1"/>
</dbReference>
<dbReference type="Proteomes" id="UP001234989">
    <property type="component" value="Chromosome 9"/>
</dbReference>
<dbReference type="Pfam" id="PF13456">
    <property type="entry name" value="RVT_3"/>
    <property type="match status" value="1"/>
</dbReference>
<accession>A0AAF0ZNM0</accession>
<dbReference type="EMBL" id="CP133620">
    <property type="protein sequence ID" value="WMV46082.1"/>
    <property type="molecule type" value="Genomic_DNA"/>
</dbReference>
<dbReference type="InterPro" id="IPR002156">
    <property type="entry name" value="RNaseH_domain"/>
</dbReference>
<dbReference type="GO" id="GO:0003676">
    <property type="term" value="F:nucleic acid binding"/>
    <property type="evidence" value="ECO:0007669"/>
    <property type="project" value="InterPro"/>
</dbReference>
<evidence type="ECO:0000313" key="3">
    <source>
        <dbReference type="EMBL" id="WMV46082.1"/>
    </source>
</evidence>
<feature type="domain" description="Reverse transcriptase" evidence="1">
    <location>
        <begin position="1"/>
        <end position="184"/>
    </location>
</feature>
<dbReference type="InterPro" id="IPR043502">
    <property type="entry name" value="DNA/RNA_pol_sf"/>
</dbReference>
<organism evidence="3 4">
    <name type="scientific">Solanum verrucosum</name>
    <dbReference type="NCBI Taxonomy" id="315347"/>
    <lineage>
        <taxon>Eukaryota</taxon>
        <taxon>Viridiplantae</taxon>
        <taxon>Streptophyta</taxon>
        <taxon>Embryophyta</taxon>
        <taxon>Tracheophyta</taxon>
        <taxon>Spermatophyta</taxon>
        <taxon>Magnoliopsida</taxon>
        <taxon>eudicotyledons</taxon>
        <taxon>Gunneridae</taxon>
        <taxon>Pentapetalae</taxon>
        <taxon>asterids</taxon>
        <taxon>lamiids</taxon>
        <taxon>Solanales</taxon>
        <taxon>Solanaceae</taxon>
        <taxon>Solanoideae</taxon>
        <taxon>Solaneae</taxon>
        <taxon>Solanum</taxon>
    </lineage>
</organism>
<dbReference type="Gene3D" id="3.30.420.10">
    <property type="entry name" value="Ribonuclease H-like superfamily/Ribonuclease H"/>
    <property type="match status" value="1"/>
</dbReference>
<dbReference type="Pfam" id="PF00078">
    <property type="entry name" value="RVT_1"/>
    <property type="match status" value="1"/>
</dbReference>
<evidence type="ECO:0000313" key="4">
    <source>
        <dbReference type="Proteomes" id="UP001234989"/>
    </source>
</evidence>
<evidence type="ECO:0008006" key="5">
    <source>
        <dbReference type="Google" id="ProtNLM"/>
    </source>
</evidence>
<proteinExistence type="predicted"/>
<dbReference type="InterPro" id="IPR026960">
    <property type="entry name" value="RVT-Znf"/>
</dbReference>
<dbReference type="AlphaFoldDB" id="A0AAF0ZNM0"/>
<dbReference type="InterPro" id="IPR000477">
    <property type="entry name" value="RT_dom"/>
</dbReference>
<protein>
    <recommendedName>
        <fullName evidence="5">Reverse transcriptase domain-containing protein</fullName>
    </recommendedName>
</protein>
<dbReference type="SUPFAM" id="SSF53098">
    <property type="entry name" value="Ribonuclease H-like"/>
    <property type="match status" value="1"/>
</dbReference>
<dbReference type="InterPro" id="IPR012337">
    <property type="entry name" value="RNaseH-like_sf"/>
</dbReference>
<dbReference type="InterPro" id="IPR044730">
    <property type="entry name" value="RNase_H-like_dom_plant"/>
</dbReference>
<sequence>MLAQEITHYIKKPQEGDNVVIKLDMAKAYDRVSWAFTCIAMRTMGFGEVFIDLVWRIMSNNWYSVIVNGSRHGFFHSTRGLKQGDPLSPVLFILGAEVLSRMLNLLHQDQNYKAFHMQIGGPQINHLCFADDVIIFTAATRSSLQLIMKTLSTYEAVSDQSINKENSHFMVPTNTPMETIDMSIPIHTMASISPLNYIKRVTTDFFWGWDKEKKKYHWASWETLSYPYEEGGIGVRKLEDICKALQIKQWWNFRTKNSLWSQFLRDKYCQRSNPIAKKWDTGQSLVWKYMMKNKTIIEPHITWRVHFGNRLFWWDDWLGEGQFAQHDDTINNLNNIIVSYFLQNGHWNETLLRQEAPLHLIPKILNYKIHYQPGMLDEAVWKPTGSGDFSCATAWQICRQKKDSNNINSYIWHKHVPFKISFLVWRALRYKLPTNEKITTFGSSPVNCSCCRRPGKDDINHIFVNGSPYYCVLESMEEQDIRIWQISWEKPPQNILKLNTDGSALNNPGKIGGGGILRDHKGELVYAFSIPFGNGSNNQAETLAPSHGIEWCLQHGYKKILLEVDSELLVKWLQLTAKPPWQLQQSIQELINYTRQLDFFSCQHTFREENSTVDFLSKRSHKTDIVQHYYSVQQLPAVVKGSFLLERMGISYFRRKKLKRIKRPP</sequence>
<dbReference type="PANTHER" id="PTHR47723">
    <property type="entry name" value="OS05G0353850 PROTEIN"/>
    <property type="match status" value="1"/>
</dbReference>
<gene>
    <name evidence="3" type="ORF">MTR67_039467</name>
</gene>
<dbReference type="PROSITE" id="PS50879">
    <property type="entry name" value="RNASE_H_1"/>
    <property type="match status" value="1"/>
</dbReference>
<dbReference type="InterPro" id="IPR053151">
    <property type="entry name" value="RNase_H-like"/>
</dbReference>
<dbReference type="Pfam" id="PF13966">
    <property type="entry name" value="zf-RVT"/>
    <property type="match status" value="1"/>
</dbReference>
<dbReference type="PROSITE" id="PS50878">
    <property type="entry name" value="RT_POL"/>
    <property type="match status" value="1"/>
</dbReference>
<keyword evidence="4" id="KW-1185">Reference proteome</keyword>
<dbReference type="SUPFAM" id="SSF56672">
    <property type="entry name" value="DNA/RNA polymerases"/>
    <property type="match status" value="1"/>
</dbReference>
<dbReference type="GO" id="GO:0004523">
    <property type="term" value="F:RNA-DNA hybrid ribonuclease activity"/>
    <property type="evidence" value="ECO:0007669"/>
    <property type="project" value="InterPro"/>
</dbReference>
<dbReference type="PANTHER" id="PTHR47723:SF7">
    <property type="entry name" value="RNASE H FAMILY PROTEIN"/>
    <property type="match status" value="1"/>
</dbReference>
<dbReference type="InterPro" id="IPR036397">
    <property type="entry name" value="RNaseH_sf"/>
</dbReference>
<evidence type="ECO:0000259" key="1">
    <source>
        <dbReference type="PROSITE" id="PS50878"/>
    </source>
</evidence>
<name>A0AAF0ZNM0_SOLVR</name>
<reference evidence="3" key="1">
    <citation type="submission" date="2023-08" db="EMBL/GenBank/DDBJ databases">
        <title>A de novo genome assembly of Solanum verrucosum Schlechtendal, a Mexican diploid species geographically isolated from the other diploid A-genome species in potato relatives.</title>
        <authorList>
            <person name="Hosaka K."/>
        </authorList>
    </citation>
    <scope>NUCLEOTIDE SEQUENCE</scope>
    <source>
        <tissue evidence="3">Young leaves</tissue>
    </source>
</reference>